<sequence>MNRSPKLGTDLKENKISRRELLGSAAAAAAAGLLASRETKAQVKAPYPKSERQVGIGIIGGNFGLGFQWHEHPNCRVTAICDLLEDRRRALKETYLCDTAYTDYRELIKDPRVEAVGVFTPAPLHVEMAVAALEAGKHVISAVPAGVSEAECVKLLETVKKTGMLYMMAETSFYRYEIISAREMAKAQKFGEIFYSEAEYHHDGLEELWWNADGTPTWRHGFPPMLYPTHCIGMIVPVTGERLSEVTCIGWGEEDKALQGNPYNNPFYSESAFFKTSGGHAARVAVYWKVASGGTERGQFLGTEMSFYMPRPGDIPAQIARREKGKIVRNTYAESNIITETFATPDHYDLLPEDLRHPSGHGGSHTHLTHEFVSAVLEKRQPTVNVHEALAYTVPGFYAHQSALEGGTLKKIPDYGRA</sequence>
<protein>
    <recommendedName>
        <fullName evidence="2">Gfo/Idh/MocA-like oxidoreductase N-terminal domain-containing protein</fullName>
    </recommendedName>
</protein>
<proteinExistence type="predicted"/>
<gene>
    <name evidence="3" type="ORF">A3F83_15035</name>
</gene>
<organism evidence="3 4">
    <name type="scientific">Candidatus Glassbacteria bacterium RIFCSPLOWO2_12_FULL_58_11</name>
    <dbReference type="NCBI Taxonomy" id="1817867"/>
    <lineage>
        <taxon>Bacteria</taxon>
        <taxon>Candidatus Glassiibacteriota</taxon>
    </lineage>
</organism>
<name>A0A1F5YPP2_9BACT</name>
<dbReference type="STRING" id="1817867.A3F83_15035"/>
<dbReference type="Pfam" id="PF01408">
    <property type="entry name" value="GFO_IDH_MocA"/>
    <property type="match status" value="1"/>
</dbReference>
<dbReference type="GO" id="GO:0000166">
    <property type="term" value="F:nucleotide binding"/>
    <property type="evidence" value="ECO:0007669"/>
    <property type="project" value="InterPro"/>
</dbReference>
<keyword evidence="1" id="KW-0560">Oxidoreductase</keyword>
<dbReference type="InterPro" id="IPR050463">
    <property type="entry name" value="Gfo/Idh/MocA_oxidrdct_glycsds"/>
</dbReference>
<evidence type="ECO:0000313" key="3">
    <source>
        <dbReference type="EMBL" id="OGG02096.1"/>
    </source>
</evidence>
<accession>A0A1F5YPP2</accession>
<dbReference type="InterPro" id="IPR000683">
    <property type="entry name" value="Gfo/Idh/MocA-like_OxRdtase_N"/>
</dbReference>
<evidence type="ECO:0000313" key="4">
    <source>
        <dbReference type="Proteomes" id="UP000179129"/>
    </source>
</evidence>
<evidence type="ECO:0000256" key="1">
    <source>
        <dbReference type="ARBA" id="ARBA00023002"/>
    </source>
</evidence>
<dbReference type="EMBL" id="MFIX01000197">
    <property type="protein sequence ID" value="OGG02096.1"/>
    <property type="molecule type" value="Genomic_DNA"/>
</dbReference>
<dbReference type="GO" id="GO:0016491">
    <property type="term" value="F:oxidoreductase activity"/>
    <property type="evidence" value="ECO:0007669"/>
    <property type="project" value="UniProtKB-KW"/>
</dbReference>
<dbReference type="Gene3D" id="3.30.360.10">
    <property type="entry name" value="Dihydrodipicolinate Reductase, domain 2"/>
    <property type="match status" value="1"/>
</dbReference>
<dbReference type="AlphaFoldDB" id="A0A1F5YPP2"/>
<dbReference type="InterPro" id="IPR006311">
    <property type="entry name" value="TAT_signal"/>
</dbReference>
<feature type="domain" description="Gfo/Idh/MocA-like oxidoreductase N-terminal" evidence="2">
    <location>
        <begin position="55"/>
        <end position="168"/>
    </location>
</feature>
<dbReference type="Gene3D" id="3.40.50.720">
    <property type="entry name" value="NAD(P)-binding Rossmann-like Domain"/>
    <property type="match status" value="1"/>
</dbReference>
<dbReference type="Proteomes" id="UP000179129">
    <property type="component" value="Unassembled WGS sequence"/>
</dbReference>
<dbReference type="PANTHER" id="PTHR43818">
    <property type="entry name" value="BCDNA.GH03377"/>
    <property type="match status" value="1"/>
</dbReference>
<reference evidence="3 4" key="1">
    <citation type="journal article" date="2016" name="Nat. Commun.">
        <title>Thousands of microbial genomes shed light on interconnected biogeochemical processes in an aquifer system.</title>
        <authorList>
            <person name="Anantharaman K."/>
            <person name="Brown C.T."/>
            <person name="Hug L.A."/>
            <person name="Sharon I."/>
            <person name="Castelle C.J."/>
            <person name="Probst A.J."/>
            <person name="Thomas B.C."/>
            <person name="Singh A."/>
            <person name="Wilkins M.J."/>
            <person name="Karaoz U."/>
            <person name="Brodie E.L."/>
            <person name="Williams K.H."/>
            <person name="Hubbard S.S."/>
            <person name="Banfield J.F."/>
        </authorList>
    </citation>
    <scope>NUCLEOTIDE SEQUENCE [LARGE SCALE GENOMIC DNA]</scope>
</reference>
<comment type="caution">
    <text evidence="3">The sequence shown here is derived from an EMBL/GenBank/DDBJ whole genome shotgun (WGS) entry which is preliminary data.</text>
</comment>
<dbReference type="PROSITE" id="PS51318">
    <property type="entry name" value="TAT"/>
    <property type="match status" value="1"/>
</dbReference>
<dbReference type="SUPFAM" id="SSF51735">
    <property type="entry name" value="NAD(P)-binding Rossmann-fold domains"/>
    <property type="match status" value="1"/>
</dbReference>
<evidence type="ECO:0000259" key="2">
    <source>
        <dbReference type="Pfam" id="PF01408"/>
    </source>
</evidence>
<dbReference type="PANTHER" id="PTHR43818:SF11">
    <property type="entry name" value="BCDNA.GH03377"/>
    <property type="match status" value="1"/>
</dbReference>
<dbReference type="InterPro" id="IPR036291">
    <property type="entry name" value="NAD(P)-bd_dom_sf"/>
</dbReference>